<reference evidence="1 2" key="1">
    <citation type="journal article" date="2021" name="BMC Genomics">
        <title>Datura genome reveals duplications of psychoactive alkaloid biosynthetic genes and high mutation rate following tissue culture.</title>
        <authorList>
            <person name="Rajewski A."/>
            <person name="Carter-House D."/>
            <person name="Stajich J."/>
            <person name="Litt A."/>
        </authorList>
    </citation>
    <scope>NUCLEOTIDE SEQUENCE [LARGE SCALE GENOMIC DNA]</scope>
    <source>
        <strain evidence="1">AR-01</strain>
    </source>
</reference>
<comment type="caution">
    <text evidence="1">The sequence shown here is derived from an EMBL/GenBank/DDBJ whole genome shotgun (WGS) entry which is preliminary data.</text>
</comment>
<keyword evidence="2" id="KW-1185">Reference proteome</keyword>
<evidence type="ECO:0000313" key="2">
    <source>
        <dbReference type="Proteomes" id="UP000823775"/>
    </source>
</evidence>
<feature type="non-terminal residue" evidence="1">
    <location>
        <position position="1"/>
    </location>
</feature>
<organism evidence="1 2">
    <name type="scientific">Datura stramonium</name>
    <name type="common">Jimsonweed</name>
    <name type="synonym">Common thornapple</name>
    <dbReference type="NCBI Taxonomy" id="4076"/>
    <lineage>
        <taxon>Eukaryota</taxon>
        <taxon>Viridiplantae</taxon>
        <taxon>Streptophyta</taxon>
        <taxon>Embryophyta</taxon>
        <taxon>Tracheophyta</taxon>
        <taxon>Spermatophyta</taxon>
        <taxon>Magnoliopsida</taxon>
        <taxon>eudicotyledons</taxon>
        <taxon>Gunneridae</taxon>
        <taxon>Pentapetalae</taxon>
        <taxon>asterids</taxon>
        <taxon>lamiids</taxon>
        <taxon>Solanales</taxon>
        <taxon>Solanaceae</taxon>
        <taxon>Solanoideae</taxon>
        <taxon>Datureae</taxon>
        <taxon>Datura</taxon>
    </lineage>
</organism>
<gene>
    <name evidence="1" type="ORF">HAX54_051411</name>
</gene>
<accession>A0ABS8WQ82</accession>
<name>A0ABS8WQ82_DATST</name>
<proteinExistence type="predicted"/>
<feature type="non-terminal residue" evidence="1">
    <location>
        <position position="53"/>
    </location>
</feature>
<sequence length="53" mass="5920">HWHTLTPIGRESWQYSPTFELVAPGLPDELYGTLLGEFPTASDLIASYNSQLV</sequence>
<dbReference type="Proteomes" id="UP000823775">
    <property type="component" value="Unassembled WGS sequence"/>
</dbReference>
<dbReference type="EMBL" id="JACEIK010009153">
    <property type="protein sequence ID" value="MCE3052012.1"/>
    <property type="molecule type" value="Genomic_DNA"/>
</dbReference>
<protein>
    <submittedName>
        <fullName evidence="1">Uncharacterized protein</fullName>
    </submittedName>
</protein>
<evidence type="ECO:0000313" key="1">
    <source>
        <dbReference type="EMBL" id="MCE3052012.1"/>
    </source>
</evidence>